<accession>A0A0F9EIB0</accession>
<evidence type="ECO:0000313" key="1">
    <source>
        <dbReference type="EMBL" id="KKL44640.1"/>
    </source>
</evidence>
<comment type="caution">
    <text evidence="1">The sequence shown here is derived from an EMBL/GenBank/DDBJ whole genome shotgun (WGS) entry which is preliminary data.</text>
</comment>
<dbReference type="InterPro" id="IPR023214">
    <property type="entry name" value="HAD_sf"/>
</dbReference>
<gene>
    <name evidence="1" type="ORF">LCGC14_2363660</name>
</gene>
<sequence length="140" mass="16410">MKKFKRIICVDFDGVIHSYTSGWQGIANIPDPLVPGALEWLRRYTFIYDRIKNDEGDLAVQIYSARSRKRKGRQAMRKWLKTHGLEDIYLRELKFPSKKPAAFLTIDDRAICFTGTFPTAREMLDFKPWYKRGDDNESSN</sequence>
<name>A0A0F9EIB0_9ZZZZ</name>
<dbReference type="Gene3D" id="3.40.50.1000">
    <property type="entry name" value="HAD superfamily/HAD-like"/>
    <property type="match status" value="1"/>
</dbReference>
<evidence type="ECO:0008006" key="2">
    <source>
        <dbReference type="Google" id="ProtNLM"/>
    </source>
</evidence>
<proteinExistence type="predicted"/>
<dbReference type="AlphaFoldDB" id="A0A0F9EIB0"/>
<dbReference type="SUPFAM" id="SSF56784">
    <property type="entry name" value="HAD-like"/>
    <property type="match status" value="1"/>
</dbReference>
<reference evidence="1" key="1">
    <citation type="journal article" date="2015" name="Nature">
        <title>Complex archaea that bridge the gap between prokaryotes and eukaryotes.</title>
        <authorList>
            <person name="Spang A."/>
            <person name="Saw J.H."/>
            <person name="Jorgensen S.L."/>
            <person name="Zaremba-Niedzwiedzka K."/>
            <person name="Martijn J."/>
            <person name="Lind A.E."/>
            <person name="van Eijk R."/>
            <person name="Schleper C."/>
            <person name="Guy L."/>
            <person name="Ettema T.J."/>
        </authorList>
    </citation>
    <scope>NUCLEOTIDE SEQUENCE</scope>
</reference>
<organism evidence="1">
    <name type="scientific">marine sediment metagenome</name>
    <dbReference type="NCBI Taxonomy" id="412755"/>
    <lineage>
        <taxon>unclassified sequences</taxon>
        <taxon>metagenomes</taxon>
        <taxon>ecological metagenomes</taxon>
    </lineage>
</organism>
<dbReference type="EMBL" id="LAZR01034684">
    <property type="protein sequence ID" value="KKL44640.1"/>
    <property type="molecule type" value="Genomic_DNA"/>
</dbReference>
<protein>
    <recommendedName>
        <fullName evidence="2">FCP1 homology domain-containing protein</fullName>
    </recommendedName>
</protein>
<dbReference type="InterPro" id="IPR036412">
    <property type="entry name" value="HAD-like_sf"/>
</dbReference>